<dbReference type="PANTHER" id="PTHR35526:SF3">
    <property type="entry name" value="ANTI-SIGMA-F FACTOR RSBW"/>
    <property type="match status" value="1"/>
</dbReference>
<dbReference type="SUPFAM" id="SSF55874">
    <property type="entry name" value="ATPase domain of HSP90 chaperone/DNA topoisomerase II/histidine kinase"/>
    <property type="match status" value="1"/>
</dbReference>
<keyword evidence="1" id="KW-0723">Serine/threonine-protein kinase</keyword>
<feature type="region of interest" description="Disordered" evidence="2">
    <location>
        <begin position="116"/>
        <end position="144"/>
    </location>
</feature>
<evidence type="ECO:0000313" key="4">
    <source>
        <dbReference type="EMBL" id="MFC5828679.1"/>
    </source>
</evidence>
<evidence type="ECO:0000256" key="2">
    <source>
        <dbReference type="SAM" id="MobiDB-lite"/>
    </source>
</evidence>
<dbReference type="RefSeq" id="WP_379518182.1">
    <property type="nucleotide sequence ID" value="NZ_JBHSPA010000039.1"/>
</dbReference>
<keyword evidence="1" id="KW-0808">Transferase</keyword>
<feature type="domain" description="Histidine kinase/HSP90-like ATPase" evidence="3">
    <location>
        <begin position="12"/>
        <end position="115"/>
    </location>
</feature>
<keyword evidence="5" id="KW-1185">Reference proteome</keyword>
<organism evidence="4 5">
    <name type="scientific">Nonomuraea insulae</name>
    <dbReference type="NCBI Taxonomy" id="1616787"/>
    <lineage>
        <taxon>Bacteria</taxon>
        <taxon>Bacillati</taxon>
        <taxon>Actinomycetota</taxon>
        <taxon>Actinomycetes</taxon>
        <taxon>Streptosporangiales</taxon>
        <taxon>Streptosporangiaceae</taxon>
        <taxon>Nonomuraea</taxon>
    </lineage>
</organism>
<keyword evidence="4" id="KW-0067">ATP-binding</keyword>
<protein>
    <submittedName>
        <fullName evidence="4">ATP-binding protein</fullName>
    </submittedName>
</protein>
<dbReference type="CDD" id="cd16936">
    <property type="entry name" value="HATPase_RsbW-like"/>
    <property type="match status" value="1"/>
</dbReference>
<keyword evidence="1" id="KW-0418">Kinase</keyword>
<dbReference type="Pfam" id="PF13581">
    <property type="entry name" value="HATPase_c_2"/>
    <property type="match status" value="1"/>
</dbReference>
<dbReference type="InterPro" id="IPR003594">
    <property type="entry name" value="HATPase_dom"/>
</dbReference>
<dbReference type="InterPro" id="IPR050267">
    <property type="entry name" value="Anti-sigma-factor_SerPK"/>
</dbReference>
<reference evidence="5" key="1">
    <citation type="journal article" date="2019" name="Int. J. Syst. Evol. Microbiol.">
        <title>The Global Catalogue of Microorganisms (GCM) 10K type strain sequencing project: providing services to taxonomists for standard genome sequencing and annotation.</title>
        <authorList>
            <consortium name="The Broad Institute Genomics Platform"/>
            <consortium name="The Broad Institute Genome Sequencing Center for Infectious Disease"/>
            <person name="Wu L."/>
            <person name="Ma J."/>
        </authorList>
    </citation>
    <scope>NUCLEOTIDE SEQUENCE [LARGE SCALE GENOMIC DNA]</scope>
    <source>
        <strain evidence="5">CCUG 53903</strain>
    </source>
</reference>
<dbReference type="Gene3D" id="3.30.565.10">
    <property type="entry name" value="Histidine kinase-like ATPase, C-terminal domain"/>
    <property type="match status" value="1"/>
</dbReference>
<dbReference type="Proteomes" id="UP001596058">
    <property type="component" value="Unassembled WGS sequence"/>
</dbReference>
<dbReference type="GO" id="GO:0005524">
    <property type="term" value="F:ATP binding"/>
    <property type="evidence" value="ECO:0007669"/>
    <property type="project" value="UniProtKB-KW"/>
</dbReference>
<feature type="compositionally biased region" description="Basic residues" evidence="2">
    <location>
        <begin position="116"/>
        <end position="127"/>
    </location>
</feature>
<proteinExistence type="predicted"/>
<evidence type="ECO:0000256" key="1">
    <source>
        <dbReference type="ARBA" id="ARBA00022527"/>
    </source>
</evidence>
<keyword evidence="4" id="KW-0547">Nucleotide-binding</keyword>
<gene>
    <name evidence="4" type="ORF">ACFPZ3_32830</name>
</gene>
<evidence type="ECO:0000313" key="5">
    <source>
        <dbReference type="Proteomes" id="UP001596058"/>
    </source>
</evidence>
<dbReference type="EMBL" id="JBHSPA010000039">
    <property type="protein sequence ID" value="MFC5828679.1"/>
    <property type="molecule type" value="Genomic_DNA"/>
</dbReference>
<evidence type="ECO:0000259" key="3">
    <source>
        <dbReference type="Pfam" id="PF13581"/>
    </source>
</evidence>
<sequence>MEFEFRFPISADLERMRGLISVHARRGGLQGQRLEDLVIAVNEAVTNVLDHGGAVGMVIVRNSAEEIVVDIVDSAGRLSDEHLAAAKIDPTGSRGFGLWVIQHLCDRVDLEQSHHQSSRLRLHMRHRPPGDRLPGPGPGEDIPR</sequence>
<name>A0ABW1CSY2_9ACTN</name>
<dbReference type="InterPro" id="IPR036890">
    <property type="entry name" value="HATPase_C_sf"/>
</dbReference>
<comment type="caution">
    <text evidence="4">The sequence shown here is derived from an EMBL/GenBank/DDBJ whole genome shotgun (WGS) entry which is preliminary data.</text>
</comment>
<dbReference type="PANTHER" id="PTHR35526">
    <property type="entry name" value="ANTI-SIGMA-F FACTOR RSBW-RELATED"/>
    <property type="match status" value="1"/>
</dbReference>
<accession>A0ABW1CSY2</accession>